<dbReference type="Gene3D" id="2.60.40.10">
    <property type="entry name" value="Immunoglobulins"/>
    <property type="match status" value="1"/>
</dbReference>
<dbReference type="GO" id="GO:0034044">
    <property type="term" value="C:exomer complex"/>
    <property type="evidence" value="ECO:0007669"/>
    <property type="project" value="TreeGrafter"/>
</dbReference>
<reference evidence="2" key="1">
    <citation type="submission" date="2016-04" db="EMBL/GenBank/DDBJ databases">
        <authorList>
            <person name="Evans L.H."/>
            <person name="Alamgir A."/>
            <person name="Owens N."/>
            <person name="Weber N.D."/>
            <person name="Virtaneva K."/>
            <person name="Barbian K."/>
            <person name="Babar A."/>
            <person name="Rosenke K."/>
        </authorList>
    </citation>
    <scope>NUCLEOTIDE SEQUENCE [LARGE SCALE GENOMIC DNA]</scope>
    <source>
        <strain evidence="2">CBS 101.48</strain>
    </source>
</reference>
<accession>A0A163J4W0</accession>
<dbReference type="AlphaFoldDB" id="A0A163J4W0"/>
<dbReference type="STRING" id="4829.A0A163J4W0"/>
<dbReference type="PROSITE" id="PS50172">
    <property type="entry name" value="BRCT"/>
    <property type="match status" value="1"/>
</dbReference>
<dbReference type="Gene3D" id="3.40.50.10190">
    <property type="entry name" value="BRCT domain"/>
    <property type="match status" value="1"/>
</dbReference>
<sequence>MPFYFRGSSSYRIPVIAFTDWCVSWKHRQYIGVSQQGRRRTKDATILGSGEQHSGEVWPCNSSGTICAGKNLTQTSLILEWDRLVLQLTTLRSLEIFKNGSRVAQQRSYDPHFYKLSGLDVDHDYEFHLVARTTAGLYKSNLITTRTHKMDNLTGIRVAFVNFEHPELVMTEMKRILERVDAAWTDGLDHETTHLLAELPGGCNYETAVRHSIPVVKPDWLVQCEKNKKIQVSHK</sequence>
<dbReference type="GO" id="GO:0006893">
    <property type="term" value="P:Golgi to plasma membrane transport"/>
    <property type="evidence" value="ECO:0007669"/>
    <property type="project" value="TreeGrafter"/>
</dbReference>
<dbReference type="GO" id="GO:0000747">
    <property type="term" value="P:conjugation with cellular fusion"/>
    <property type="evidence" value="ECO:0007669"/>
    <property type="project" value="TreeGrafter"/>
</dbReference>
<dbReference type="Pfam" id="PF00533">
    <property type="entry name" value="BRCT"/>
    <property type="match status" value="1"/>
</dbReference>
<keyword evidence="3" id="KW-1185">Reference proteome</keyword>
<dbReference type="InParanoid" id="A0A163J4W0"/>
<protein>
    <recommendedName>
        <fullName evidence="1">BRCT domain-containing protein</fullName>
    </recommendedName>
</protein>
<evidence type="ECO:0000259" key="1">
    <source>
        <dbReference type="PROSITE" id="PS50172"/>
    </source>
</evidence>
<feature type="domain" description="BRCT" evidence="1">
    <location>
        <begin position="148"/>
        <end position="235"/>
    </location>
</feature>
<evidence type="ECO:0000313" key="3">
    <source>
        <dbReference type="Proteomes" id="UP000078561"/>
    </source>
</evidence>
<dbReference type="GO" id="GO:0005802">
    <property type="term" value="C:trans-Golgi network"/>
    <property type="evidence" value="ECO:0007669"/>
    <property type="project" value="TreeGrafter"/>
</dbReference>
<dbReference type="InterPro" id="IPR036420">
    <property type="entry name" value="BRCT_dom_sf"/>
</dbReference>
<dbReference type="InterPro" id="IPR001357">
    <property type="entry name" value="BRCT_dom"/>
</dbReference>
<dbReference type="Pfam" id="PF16893">
    <property type="entry name" value="fn3_2"/>
    <property type="match status" value="1"/>
</dbReference>
<proteinExistence type="predicted"/>
<gene>
    <name evidence="2" type="primary">ABSGL_02666.1 scaffold 3684</name>
</gene>
<dbReference type="OrthoDB" id="245697at2759"/>
<dbReference type="SMART" id="SM00292">
    <property type="entry name" value="BRCT"/>
    <property type="match status" value="1"/>
</dbReference>
<evidence type="ECO:0000313" key="2">
    <source>
        <dbReference type="EMBL" id="SAL97195.1"/>
    </source>
</evidence>
<organism evidence="2">
    <name type="scientific">Absidia glauca</name>
    <name type="common">Pin mould</name>
    <dbReference type="NCBI Taxonomy" id="4829"/>
    <lineage>
        <taxon>Eukaryota</taxon>
        <taxon>Fungi</taxon>
        <taxon>Fungi incertae sedis</taxon>
        <taxon>Mucoromycota</taxon>
        <taxon>Mucoromycotina</taxon>
        <taxon>Mucoromycetes</taxon>
        <taxon>Mucorales</taxon>
        <taxon>Cunninghamellaceae</taxon>
        <taxon>Absidia</taxon>
    </lineage>
</organism>
<name>A0A163J4W0_ABSGL</name>
<dbReference type="EMBL" id="LT551602">
    <property type="protein sequence ID" value="SAL97195.1"/>
    <property type="molecule type" value="Genomic_DNA"/>
</dbReference>
<dbReference type="Proteomes" id="UP000078561">
    <property type="component" value="Unassembled WGS sequence"/>
</dbReference>
<dbReference type="PANTHER" id="PTHR47351">
    <property type="entry name" value="CHITIN BIOSYNTHESIS PROTEIN CHS5"/>
    <property type="match status" value="1"/>
</dbReference>
<dbReference type="PANTHER" id="PTHR47351:SF1">
    <property type="entry name" value="CHITIN BIOSYNTHESIS PROTEIN CHS5"/>
    <property type="match status" value="1"/>
</dbReference>
<dbReference type="InterPro" id="IPR052827">
    <property type="entry name" value="CHS_Export/Cell_Fusion_Reg"/>
</dbReference>
<dbReference type="SUPFAM" id="SSF52113">
    <property type="entry name" value="BRCT domain"/>
    <property type="match status" value="1"/>
</dbReference>
<dbReference type="InterPro" id="IPR013783">
    <property type="entry name" value="Ig-like_fold"/>
</dbReference>
<dbReference type="InterPro" id="IPR031669">
    <property type="entry name" value="Fn3_2"/>
</dbReference>